<evidence type="ECO:0000259" key="3">
    <source>
        <dbReference type="Pfam" id="PF00857"/>
    </source>
</evidence>
<keyword evidence="5" id="KW-1185">Reference proteome</keyword>
<proteinExistence type="inferred from homology"/>
<dbReference type="EMBL" id="JACJVO010000020">
    <property type="protein sequence ID" value="MBB6732459.1"/>
    <property type="molecule type" value="Genomic_DNA"/>
</dbReference>
<comment type="caution">
    <text evidence="4">The sequence shown here is derived from an EMBL/GenBank/DDBJ whole genome shotgun (WGS) entry which is preliminary data.</text>
</comment>
<evidence type="ECO:0000313" key="5">
    <source>
        <dbReference type="Proteomes" id="UP000564644"/>
    </source>
</evidence>
<keyword evidence="2 4" id="KW-0378">Hydrolase</keyword>
<name>A0A7X0VVS5_9BACL</name>
<evidence type="ECO:0000256" key="2">
    <source>
        <dbReference type="ARBA" id="ARBA00022801"/>
    </source>
</evidence>
<gene>
    <name evidence="4" type="ORF">H7C18_16175</name>
</gene>
<sequence>MKLVKENLEPSKTAIIVVDVQNDFCHPEGACARRGNDVGAVKEMMPNLHRLLAYARTRGVPVIFIQTFHEKATDSAAWTGRSDGKSSEVCRTGTWGADFYEVAPLPDEIIVNKHRYSAFINTRLDTVLRTLRIETLVMTGVSTNVCVESTARHGYMLDYNIVFLSDSCAAFTQAAHDMALENIDKFFGAVTDTGRLIETWEAMADERVTTAG</sequence>
<evidence type="ECO:0000313" key="4">
    <source>
        <dbReference type="EMBL" id="MBB6732459.1"/>
    </source>
</evidence>
<protein>
    <submittedName>
        <fullName evidence="4">Cysteine hydrolase</fullName>
    </submittedName>
</protein>
<dbReference type="GO" id="GO:0008908">
    <property type="term" value="F:isochorismatase activity"/>
    <property type="evidence" value="ECO:0007669"/>
    <property type="project" value="InterPro"/>
</dbReference>
<organism evidence="4 5">
    <name type="scientific">Cohnella zeiphila</name>
    <dbReference type="NCBI Taxonomy" id="2761120"/>
    <lineage>
        <taxon>Bacteria</taxon>
        <taxon>Bacillati</taxon>
        <taxon>Bacillota</taxon>
        <taxon>Bacilli</taxon>
        <taxon>Bacillales</taxon>
        <taxon>Paenibacillaceae</taxon>
        <taxon>Cohnella</taxon>
    </lineage>
</organism>
<dbReference type="RefSeq" id="WP_185130123.1">
    <property type="nucleotide sequence ID" value="NZ_JACJVO010000020.1"/>
</dbReference>
<dbReference type="InterPro" id="IPR036380">
    <property type="entry name" value="Isochorismatase-like_sf"/>
</dbReference>
<dbReference type="PRINTS" id="PR01398">
    <property type="entry name" value="ISCHRISMTASE"/>
</dbReference>
<dbReference type="InterPro" id="IPR050272">
    <property type="entry name" value="Isochorismatase-like_hydrls"/>
</dbReference>
<comment type="similarity">
    <text evidence="1">Belongs to the isochorismatase family.</text>
</comment>
<dbReference type="Gene3D" id="3.40.50.850">
    <property type="entry name" value="Isochorismatase-like"/>
    <property type="match status" value="1"/>
</dbReference>
<dbReference type="SUPFAM" id="SSF52499">
    <property type="entry name" value="Isochorismatase-like hydrolases"/>
    <property type="match status" value="1"/>
</dbReference>
<dbReference type="InterPro" id="IPR016291">
    <property type="entry name" value="Isochorismatase"/>
</dbReference>
<dbReference type="Pfam" id="PF00857">
    <property type="entry name" value="Isochorismatase"/>
    <property type="match status" value="1"/>
</dbReference>
<dbReference type="PANTHER" id="PTHR43540:SF6">
    <property type="entry name" value="ISOCHORISMATASE-LIKE DOMAIN-CONTAINING PROTEIN"/>
    <property type="match status" value="1"/>
</dbReference>
<dbReference type="InterPro" id="IPR000868">
    <property type="entry name" value="Isochorismatase-like_dom"/>
</dbReference>
<evidence type="ECO:0000256" key="1">
    <source>
        <dbReference type="ARBA" id="ARBA00006336"/>
    </source>
</evidence>
<dbReference type="PANTHER" id="PTHR43540">
    <property type="entry name" value="PEROXYUREIDOACRYLATE/UREIDOACRYLATE AMIDOHYDROLASE-RELATED"/>
    <property type="match status" value="1"/>
</dbReference>
<reference evidence="4 5" key="1">
    <citation type="submission" date="2020-08" db="EMBL/GenBank/DDBJ databases">
        <title>Cohnella phylogeny.</title>
        <authorList>
            <person name="Dunlap C."/>
        </authorList>
    </citation>
    <scope>NUCLEOTIDE SEQUENCE [LARGE SCALE GENOMIC DNA]</scope>
    <source>
        <strain evidence="4 5">CBP 2801</strain>
    </source>
</reference>
<accession>A0A7X0VVS5</accession>
<feature type="domain" description="Isochorismatase-like" evidence="3">
    <location>
        <begin position="13"/>
        <end position="193"/>
    </location>
</feature>
<dbReference type="AlphaFoldDB" id="A0A7X0VVS5"/>
<dbReference type="CDD" id="cd00431">
    <property type="entry name" value="cysteine_hydrolases"/>
    <property type="match status" value="1"/>
</dbReference>
<dbReference type="Proteomes" id="UP000564644">
    <property type="component" value="Unassembled WGS sequence"/>
</dbReference>